<keyword evidence="5 9" id="KW-0812">Transmembrane</keyword>
<dbReference type="KEGG" id="wei:EQG49_05935"/>
<comment type="function">
    <text evidence="8">The phosphoenolpyruvate-dependent sugar phosphotransferase system (PTS), a major carbohydrate active -transport system, catalyzes the phosphorylation of incoming sugar substrates concomitant with their translocation across the cell membrane.</text>
</comment>
<dbReference type="PIRSF" id="PIRSF006351">
    <property type="entry name" value="PTS_EIIC-Cellobiose"/>
    <property type="match status" value="1"/>
</dbReference>
<evidence type="ECO:0000256" key="1">
    <source>
        <dbReference type="ARBA" id="ARBA00004651"/>
    </source>
</evidence>
<dbReference type="NCBIfam" id="TIGR00410">
    <property type="entry name" value="lacE"/>
    <property type="match status" value="1"/>
</dbReference>
<evidence type="ECO:0000256" key="8">
    <source>
        <dbReference type="PIRNR" id="PIRNR006351"/>
    </source>
</evidence>
<reference evidence="12" key="1">
    <citation type="submission" date="2019-03" db="EMBL/GenBank/DDBJ databases">
        <title>Weissella sp. 26KH-42 Genome sequencing.</title>
        <authorList>
            <person name="Heo J."/>
            <person name="Kim S.-J."/>
            <person name="Kim J.-S."/>
            <person name="Hong S.-B."/>
            <person name="Kwon S.-W."/>
        </authorList>
    </citation>
    <scope>NUCLEOTIDE SEQUENCE [LARGE SCALE GENOMIC DNA]</scope>
    <source>
        <strain evidence="12">26KH-42</strain>
    </source>
</reference>
<organism evidence="11 12">
    <name type="scientific">Periweissella cryptocerci</name>
    <dbReference type="NCBI Taxonomy" id="2506420"/>
    <lineage>
        <taxon>Bacteria</taxon>
        <taxon>Bacillati</taxon>
        <taxon>Bacillota</taxon>
        <taxon>Bacilli</taxon>
        <taxon>Lactobacillales</taxon>
        <taxon>Lactobacillaceae</taxon>
        <taxon>Periweissella</taxon>
    </lineage>
</organism>
<dbReference type="Pfam" id="PF02378">
    <property type="entry name" value="PTS_EIIC"/>
    <property type="match status" value="1"/>
</dbReference>
<protein>
    <recommendedName>
        <fullName evidence="8">Permease IIC component</fullName>
    </recommendedName>
</protein>
<sequence>MNKVMSVLEKYLMPIGGKLGSNKALSAVRDGIAYAMPLVLVGSMALLIANGFSIDSFKNYLIETGAFNWFARIYQGSFGIMALIAVFGIAQRYADALDTDGNSAGVIALSAYIISTPSFFSFADKAALTAGTKTESFNFTYMGAAGLFGAILIGLITARIFAWFIKRDIRIKMPEGVPPAVSNSFAALIPGAVIIILFAAIFLGLQQTPMESIHGVLNAILGKPLSAFGGSLAGAIVVTILTSLFWFVGVHGGNITGAIMSPIWLGLMAVNADAYAKNPDAVMPNIVTQPFMDMFVYIGGGGATLGLIIALLIVAKSAKFKTLGKLIAPPSLFNINEPTMFGLPVVLNVYLLIPFILVPVINAIIAYTLMSMHIVATPVGIAIPWTMPPIISGFLATGSHVSGAILQAGLLALDVVLYLPFIKAQDRQELAIEQNTVEEA</sequence>
<dbReference type="OrthoDB" id="1550290at2"/>
<feature type="domain" description="PTS EIIC type-3" evidence="10">
    <location>
        <begin position="8"/>
        <end position="421"/>
    </location>
</feature>
<dbReference type="EMBL" id="CP037940">
    <property type="protein sequence ID" value="QBO36035.1"/>
    <property type="molecule type" value="Genomic_DNA"/>
</dbReference>
<evidence type="ECO:0000256" key="3">
    <source>
        <dbReference type="ARBA" id="ARBA00022475"/>
    </source>
</evidence>
<feature type="transmembrane region" description="Helical" evidence="9">
    <location>
        <begin position="390"/>
        <end position="419"/>
    </location>
</feature>
<dbReference type="InterPro" id="IPR004501">
    <property type="entry name" value="PTS_EIIC_3"/>
</dbReference>
<dbReference type="GO" id="GO:0009401">
    <property type="term" value="P:phosphoenolpyruvate-dependent sugar phosphotransferase system"/>
    <property type="evidence" value="ECO:0007669"/>
    <property type="project" value="InterPro"/>
</dbReference>
<evidence type="ECO:0000256" key="2">
    <source>
        <dbReference type="ARBA" id="ARBA00022448"/>
    </source>
</evidence>
<name>A0A4V1AIM6_9LACO</name>
<feature type="transmembrane region" description="Helical" evidence="9">
    <location>
        <begin position="225"/>
        <end position="248"/>
    </location>
</feature>
<evidence type="ECO:0000313" key="12">
    <source>
        <dbReference type="Proteomes" id="UP000292886"/>
    </source>
</evidence>
<dbReference type="PANTHER" id="PTHR33989:SF4">
    <property type="entry name" value="PTS SYSTEM N,N'-DIACETYLCHITOBIOSE-SPECIFIC EIIC COMPONENT"/>
    <property type="match status" value="1"/>
</dbReference>
<keyword evidence="7 8" id="KW-0472">Membrane</keyword>
<dbReference type="Proteomes" id="UP000292886">
    <property type="component" value="Chromosome"/>
</dbReference>
<evidence type="ECO:0000256" key="4">
    <source>
        <dbReference type="ARBA" id="ARBA00022597"/>
    </source>
</evidence>
<feature type="transmembrane region" description="Helical" evidence="9">
    <location>
        <begin position="143"/>
        <end position="165"/>
    </location>
</feature>
<evidence type="ECO:0000256" key="7">
    <source>
        <dbReference type="ARBA" id="ARBA00023136"/>
    </source>
</evidence>
<feature type="transmembrane region" description="Helical" evidence="9">
    <location>
        <begin position="69"/>
        <end position="90"/>
    </location>
</feature>
<dbReference type="AlphaFoldDB" id="A0A4V1AIM6"/>
<dbReference type="InterPro" id="IPR004796">
    <property type="entry name" value="PTS_IIC_cello"/>
</dbReference>
<feature type="transmembrane region" description="Helical" evidence="9">
    <location>
        <begin position="102"/>
        <end position="123"/>
    </location>
</feature>
<feature type="transmembrane region" description="Helical" evidence="9">
    <location>
        <begin position="294"/>
        <end position="315"/>
    </location>
</feature>
<keyword evidence="4 8" id="KW-0762">Sugar transport</keyword>
<evidence type="ECO:0000256" key="6">
    <source>
        <dbReference type="ARBA" id="ARBA00022989"/>
    </source>
</evidence>
<dbReference type="PROSITE" id="PS51105">
    <property type="entry name" value="PTS_EIIC_TYPE_3"/>
    <property type="match status" value="1"/>
</dbReference>
<dbReference type="GO" id="GO:1901264">
    <property type="term" value="P:carbohydrate derivative transport"/>
    <property type="evidence" value="ECO:0007669"/>
    <property type="project" value="TreeGrafter"/>
</dbReference>
<dbReference type="GO" id="GO:0005886">
    <property type="term" value="C:plasma membrane"/>
    <property type="evidence" value="ECO:0007669"/>
    <property type="project" value="UniProtKB-SubCell"/>
</dbReference>
<gene>
    <name evidence="11" type="ORF">EQG49_05935</name>
</gene>
<keyword evidence="2 8" id="KW-0813">Transport</keyword>
<feature type="transmembrane region" description="Helical" evidence="9">
    <location>
        <begin position="349"/>
        <end position="370"/>
    </location>
</feature>
<proteinExistence type="predicted"/>
<feature type="transmembrane region" description="Helical" evidence="9">
    <location>
        <begin position="31"/>
        <end position="49"/>
    </location>
</feature>
<dbReference type="PANTHER" id="PTHR33989">
    <property type="match status" value="1"/>
</dbReference>
<dbReference type="InterPro" id="IPR003352">
    <property type="entry name" value="PTS_EIIC"/>
</dbReference>
<dbReference type="GO" id="GO:0008982">
    <property type="term" value="F:protein-N(PI)-phosphohistidine-sugar phosphotransferase activity"/>
    <property type="evidence" value="ECO:0007669"/>
    <property type="project" value="UniProtKB-UniRule"/>
</dbReference>
<keyword evidence="6 9" id="KW-1133">Transmembrane helix</keyword>
<keyword evidence="3 8" id="KW-1003">Cell membrane</keyword>
<feature type="transmembrane region" description="Helical" evidence="9">
    <location>
        <begin position="185"/>
        <end position="205"/>
    </location>
</feature>
<evidence type="ECO:0000259" key="10">
    <source>
        <dbReference type="PROSITE" id="PS51105"/>
    </source>
</evidence>
<keyword evidence="12" id="KW-1185">Reference proteome</keyword>
<comment type="subcellular location">
    <subcellularLocation>
        <location evidence="1">Cell membrane</location>
        <topology evidence="1">Multi-pass membrane protein</topology>
    </subcellularLocation>
</comment>
<evidence type="ECO:0000313" key="11">
    <source>
        <dbReference type="EMBL" id="QBO36035.1"/>
    </source>
</evidence>
<evidence type="ECO:0000256" key="5">
    <source>
        <dbReference type="ARBA" id="ARBA00022692"/>
    </source>
</evidence>
<dbReference type="RefSeq" id="WP_133363113.1">
    <property type="nucleotide sequence ID" value="NZ_CP037940.1"/>
</dbReference>
<accession>A0A4V1AIM6</accession>
<evidence type="ECO:0000256" key="9">
    <source>
        <dbReference type="SAM" id="Phobius"/>
    </source>
</evidence>
<dbReference type="InterPro" id="IPR051088">
    <property type="entry name" value="PTS_Sugar-EIIC/EIIB"/>
</dbReference>